<reference evidence="2" key="2">
    <citation type="submission" date="2015-07" db="EMBL/GenBank/DDBJ databases">
        <authorList>
            <person name="Noorani M."/>
        </authorList>
    </citation>
    <scope>NUCLEOTIDE SEQUENCE</scope>
    <source>
        <strain evidence="2">Yugu1</strain>
    </source>
</reference>
<dbReference type="EMBL" id="CM003533">
    <property type="protein sequence ID" value="RCV30557.1"/>
    <property type="molecule type" value="Genomic_DNA"/>
</dbReference>
<feature type="region of interest" description="Disordered" evidence="1">
    <location>
        <begin position="423"/>
        <end position="484"/>
    </location>
</feature>
<dbReference type="EnsemblPlants" id="KQL01287">
    <property type="protein sequence ID" value="KQL01287"/>
    <property type="gene ID" value="SETIT_014966mg"/>
</dbReference>
<proteinExistence type="predicted"/>
<reference evidence="2 4" key="1">
    <citation type="journal article" date="2012" name="Nat. Biotechnol.">
        <title>Reference genome sequence of the model plant Setaria.</title>
        <authorList>
            <person name="Bennetzen J.L."/>
            <person name="Schmutz J."/>
            <person name="Wang H."/>
            <person name="Percifield R."/>
            <person name="Hawkins J."/>
            <person name="Pontaroli A.C."/>
            <person name="Estep M."/>
            <person name="Feng L."/>
            <person name="Vaughn J.N."/>
            <person name="Grimwood J."/>
            <person name="Jenkins J."/>
            <person name="Barry K."/>
            <person name="Lindquist E."/>
            <person name="Hellsten U."/>
            <person name="Deshpande S."/>
            <person name="Wang X."/>
            <person name="Wu X."/>
            <person name="Mitros T."/>
            <person name="Triplett J."/>
            <person name="Yang X."/>
            <person name="Ye C.Y."/>
            <person name="Mauro-Herrera M."/>
            <person name="Wang L."/>
            <person name="Li P."/>
            <person name="Sharma M."/>
            <person name="Sharma R."/>
            <person name="Ronald P.C."/>
            <person name="Panaud O."/>
            <person name="Kellogg E.A."/>
            <person name="Brutnell T.P."/>
            <person name="Doust A.N."/>
            <person name="Tuskan G.A."/>
            <person name="Rokhsar D."/>
            <person name="Devos K.M."/>
        </authorList>
    </citation>
    <scope>NUCLEOTIDE SEQUENCE [LARGE SCALE GENOMIC DNA]</scope>
    <source>
        <strain evidence="4">cv. Yugu1</strain>
        <strain evidence="2">Yugu1</strain>
    </source>
</reference>
<dbReference type="PANTHER" id="PTHR47711:SF2">
    <property type="entry name" value="PROTEIN PLASTID TRANSCRIPTIONALLY ACTIVE 16, CHLOROPLASTIC"/>
    <property type="match status" value="1"/>
</dbReference>
<feature type="compositionally biased region" description="Basic and acidic residues" evidence="1">
    <location>
        <begin position="370"/>
        <end position="379"/>
    </location>
</feature>
<keyword evidence="4" id="KW-1185">Reference proteome</keyword>
<dbReference type="OMA" id="MASPYRL"/>
<evidence type="ECO:0000256" key="1">
    <source>
        <dbReference type="SAM" id="MobiDB-lite"/>
    </source>
</evidence>
<dbReference type="PANTHER" id="PTHR47711">
    <property type="entry name" value="PROTEIN PLASTID TRANSCRIPTIONALLY ACTIVE 16, CHLOROPLASTIC"/>
    <property type="match status" value="1"/>
</dbReference>
<feature type="compositionally biased region" description="Low complexity" evidence="1">
    <location>
        <begin position="355"/>
        <end position="369"/>
    </location>
</feature>
<dbReference type="EMBL" id="AGNK02003675">
    <property type="status" value="NOT_ANNOTATED_CDS"/>
    <property type="molecule type" value="Genomic_DNA"/>
</dbReference>
<reference evidence="3" key="3">
    <citation type="submission" date="2018-08" db="UniProtKB">
        <authorList>
            <consortium name="EnsemblPlants"/>
        </authorList>
    </citation>
    <scope>IDENTIFICATION</scope>
    <source>
        <strain evidence="3">Yugu1</strain>
    </source>
</reference>
<organism evidence="2">
    <name type="scientific">Setaria italica</name>
    <name type="common">Foxtail millet</name>
    <name type="synonym">Panicum italicum</name>
    <dbReference type="NCBI Taxonomy" id="4555"/>
    <lineage>
        <taxon>Eukaryota</taxon>
        <taxon>Viridiplantae</taxon>
        <taxon>Streptophyta</taxon>
        <taxon>Embryophyta</taxon>
        <taxon>Tracheophyta</taxon>
        <taxon>Spermatophyta</taxon>
        <taxon>Magnoliopsida</taxon>
        <taxon>Liliopsida</taxon>
        <taxon>Poales</taxon>
        <taxon>Poaceae</taxon>
        <taxon>PACMAD clade</taxon>
        <taxon>Panicoideae</taxon>
        <taxon>Panicodae</taxon>
        <taxon>Paniceae</taxon>
        <taxon>Cenchrinae</taxon>
        <taxon>Setaria</taxon>
    </lineage>
</organism>
<evidence type="ECO:0000313" key="4">
    <source>
        <dbReference type="Proteomes" id="UP000004995"/>
    </source>
</evidence>
<dbReference type="SUPFAM" id="SSF51735">
    <property type="entry name" value="NAD(P)-binding Rossmann-fold domains"/>
    <property type="match status" value="1"/>
</dbReference>
<dbReference type="AlphaFoldDB" id="K3YL45"/>
<dbReference type="eggNOG" id="KOG1203">
    <property type="taxonomic scope" value="Eukaryota"/>
</dbReference>
<dbReference type="STRING" id="4555.K3YL45"/>
<sequence length="498" mass="51859">MAPALTSNPPSFRPISSPLRRRAATVLCRAGKPGKDSGADDDAAPKKIPGLFADFGKLTDAKSLIPALASPAAGSLFAGGGRGRKDPQTVFVAGATGQAGVRIAQTLLRQGFAVRAGVPDLASAQELARLAAAYRLISPAEARRLNAVESGFDDPEAIAKSIGPAAKVVVTVGPAEKGPEGGAVTTEDALRVVQAADLASAAHVVVVYDKGSDGSFGGGGSTYNVLDGFTTFFNYIFSRVQTLTLSQFLAKVVETDVSYTLVKASLTDDYSPESSTPCTTSTTDTGKVSKSQIAALVADVFSNVAVAENKVVEVSTNSSATSKPTAEAFVAIPEDSRRKEYQEAAAKAQAEEEALASQRASEAEAAASKLEAKAKKAPTEEEAPSEEAAASPVNGAQASLENLLSRAKGISTDFSWEKFSTQLAEATTPRTSTEKEPKAEIATVRGQAKAKKLAPQRAVVKPAAQKVKQQPKQPESKPEVRPVFGGLFKQETVYVDDD</sequence>
<feature type="compositionally biased region" description="Low complexity" evidence="1">
    <location>
        <begin position="458"/>
        <end position="473"/>
    </location>
</feature>
<accession>K3YL45</accession>
<feature type="region of interest" description="Disordered" evidence="1">
    <location>
        <begin position="354"/>
        <end position="396"/>
    </location>
</feature>
<evidence type="ECO:0000313" key="2">
    <source>
        <dbReference type="EMBL" id="RCV30557.1"/>
    </source>
</evidence>
<dbReference type="HOGENOM" id="CLU_043457_0_0_1"/>
<dbReference type="Gene3D" id="3.40.50.720">
    <property type="entry name" value="NAD(P)-binding Rossmann-like Domain"/>
    <property type="match status" value="1"/>
</dbReference>
<dbReference type="OrthoDB" id="514963at2759"/>
<dbReference type="FunCoup" id="K3YL45">
    <property type="interactions" value="1858"/>
</dbReference>
<dbReference type="GO" id="GO:0009507">
    <property type="term" value="C:chloroplast"/>
    <property type="evidence" value="ECO:0000318"/>
    <property type="project" value="GO_Central"/>
</dbReference>
<dbReference type="InterPro" id="IPR036291">
    <property type="entry name" value="NAD(P)-bd_dom_sf"/>
</dbReference>
<dbReference type="Gramene" id="KQL01287">
    <property type="protein sequence ID" value="KQL01287"/>
    <property type="gene ID" value="SETIT_014966mg"/>
</dbReference>
<dbReference type="Proteomes" id="UP000004995">
    <property type="component" value="Unassembled WGS sequence"/>
</dbReference>
<protein>
    <submittedName>
        <fullName evidence="2 3">Uncharacterized protein</fullName>
    </submittedName>
</protein>
<name>K3YL45_SETIT</name>
<evidence type="ECO:0000313" key="3">
    <source>
        <dbReference type="EnsemblPlants" id="KQL01287"/>
    </source>
</evidence>
<gene>
    <name evidence="2" type="ORF">SETIT_6G105200v2</name>
</gene>